<evidence type="ECO:0000256" key="3">
    <source>
        <dbReference type="ARBA" id="ARBA00022840"/>
    </source>
</evidence>
<comment type="catalytic activity">
    <reaction evidence="4">
        <text>(6S)-5-formyl-5,6,7,8-tetrahydrofolate + ATP = (6R)-5,10-methenyltetrahydrofolate + ADP + phosphate</text>
        <dbReference type="Rhea" id="RHEA:10488"/>
        <dbReference type="ChEBI" id="CHEBI:30616"/>
        <dbReference type="ChEBI" id="CHEBI:43474"/>
        <dbReference type="ChEBI" id="CHEBI:57455"/>
        <dbReference type="ChEBI" id="CHEBI:57457"/>
        <dbReference type="ChEBI" id="CHEBI:456216"/>
        <dbReference type="EC" id="6.3.3.2"/>
    </reaction>
</comment>
<keyword evidence="2 4" id="KW-0547">Nucleotide-binding</keyword>
<dbReference type="Pfam" id="PF01812">
    <property type="entry name" value="5-FTHF_cyc-lig"/>
    <property type="match status" value="1"/>
</dbReference>
<organism evidence="5 6">
    <name type="scientific">Brevundimonas balnearis</name>
    <dbReference type="NCBI Taxonomy" id="1572858"/>
    <lineage>
        <taxon>Bacteria</taxon>
        <taxon>Pseudomonadati</taxon>
        <taxon>Pseudomonadota</taxon>
        <taxon>Alphaproteobacteria</taxon>
        <taxon>Caulobacterales</taxon>
        <taxon>Caulobacteraceae</taxon>
        <taxon>Brevundimonas</taxon>
    </lineage>
</organism>
<name>A0ABV6R1H2_9CAUL</name>
<evidence type="ECO:0000313" key="5">
    <source>
        <dbReference type="EMBL" id="MFC0633467.1"/>
    </source>
</evidence>
<comment type="cofactor">
    <cofactor evidence="4">
        <name>Mg(2+)</name>
        <dbReference type="ChEBI" id="CHEBI:18420"/>
    </cofactor>
</comment>
<keyword evidence="4" id="KW-0460">Magnesium</keyword>
<dbReference type="SUPFAM" id="SSF100950">
    <property type="entry name" value="NagB/RpiA/CoA transferase-like"/>
    <property type="match status" value="1"/>
</dbReference>
<proteinExistence type="inferred from homology"/>
<evidence type="ECO:0000256" key="4">
    <source>
        <dbReference type="RuleBase" id="RU361279"/>
    </source>
</evidence>
<comment type="similarity">
    <text evidence="1 4">Belongs to the 5-formyltetrahydrofolate cyclo-ligase family.</text>
</comment>
<evidence type="ECO:0000256" key="2">
    <source>
        <dbReference type="ARBA" id="ARBA00022741"/>
    </source>
</evidence>
<keyword evidence="5" id="KW-0436">Ligase</keyword>
<dbReference type="GO" id="GO:0030272">
    <property type="term" value="F:5-formyltetrahydrofolate cyclo-ligase activity"/>
    <property type="evidence" value="ECO:0007669"/>
    <property type="project" value="UniProtKB-EC"/>
</dbReference>
<dbReference type="InterPro" id="IPR002698">
    <property type="entry name" value="FTHF_cligase"/>
</dbReference>
<evidence type="ECO:0000256" key="1">
    <source>
        <dbReference type="ARBA" id="ARBA00010638"/>
    </source>
</evidence>
<dbReference type="Gene3D" id="3.40.50.10420">
    <property type="entry name" value="NagB/RpiA/CoA transferase-like"/>
    <property type="match status" value="1"/>
</dbReference>
<comment type="caution">
    <text evidence="5">The sequence shown here is derived from an EMBL/GenBank/DDBJ whole genome shotgun (WGS) entry which is preliminary data.</text>
</comment>
<gene>
    <name evidence="5" type="ORF">ACFFGE_06205</name>
</gene>
<reference evidence="5 6" key="1">
    <citation type="submission" date="2024-09" db="EMBL/GenBank/DDBJ databases">
        <authorList>
            <person name="Sun Q."/>
            <person name="Mori K."/>
        </authorList>
    </citation>
    <scope>NUCLEOTIDE SEQUENCE [LARGE SCALE GENOMIC DNA]</scope>
    <source>
        <strain evidence="5 6">NCAIM B.02621</strain>
    </source>
</reference>
<keyword evidence="4" id="KW-0479">Metal-binding</keyword>
<dbReference type="RefSeq" id="WP_376835382.1">
    <property type="nucleotide sequence ID" value="NZ_JBHLSW010000004.1"/>
</dbReference>
<dbReference type="Proteomes" id="UP001589906">
    <property type="component" value="Unassembled WGS sequence"/>
</dbReference>
<dbReference type="InterPro" id="IPR024185">
    <property type="entry name" value="FTHF_cligase-like_sf"/>
</dbReference>
<dbReference type="PIRSF" id="PIRSF006806">
    <property type="entry name" value="FTHF_cligase"/>
    <property type="match status" value="1"/>
</dbReference>
<accession>A0ABV6R1H2</accession>
<protein>
    <recommendedName>
        <fullName evidence="4">5-formyltetrahydrofolate cyclo-ligase</fullName>
        <ecNumber evidence="4">6.3.3.2</ecNumber>
    </recommendedName>
</protein>
<sequence>MTDKAALRAEMRLRRKALADTTPWAAEGLASHATSILELHDAGSPVVALYCPQGSEIDPTALAHALVQRGARLALPVVVDREAPLIFRAWSPDDPLEEDLAGCPSPLELAEVVTPDIILTPLIAFDGRGGRLGQGGGHYDRTFQALRRRSPRPRFIGLGFAGQQVERLPTESHDQPLDGVLTESALRIWR</sequence>
<dbReference type="InterPro" id="IPR037171">
    <property type="entry name" value="NagB/RpiA_transferase-like"/>
</dbReference>
<keyword evidence="6" id="KW-1185">Reference proteome</keyword>
<dbReference type="PANTHER" id="PTHR23407">
    <property type="entry name" value="ATPASE INHIBITOR/5-FORMYLTETRAHYDROFOLATE CYCLO-LIGASE"/>
    <property type="match status" value="1"/>
</dbReference>
<dbReference type="EC" id="6.3.3.2" evidence="4"/>
<keyword evidence="3 4" id="KW-0067">ATP-binding</keyword>
<dbReference type="EMBL" id="JBHLSW010000004">
    <property type="protein sequence ID" value="MFC0633467.1"/>
    <property type="molecule type" value="Genomic_DNA"/>
</dbReference>
<dbReference type="NCBIfam" id="TIGR02727">
    <property type="entry name" value="MTHFS_bact"/>
    <property type="match status" value="1"/>
</dbReference>
<dbReference type="PANTHER" id="PTHR23407:SF1">
    <property type="entry name" value="5-FORMYLTETRAHYDROFOLATE CYCLO-LIGASE"/>
    <property type="match status" value="1"/>
</dbReference>
<evidence type="ECO:0000313" key="6">
    <source>
        <dbReference type="Proteomes" id="UP001589906"/>
    </source>
</evidence>